<keyword evidence="2" id="KW-0812">Transmembrane</keyword>
<protein>
    <submittedName>
        <fullName evidence="3">Oidioi.mRNA.OKI2018_I69.chr1.g1236.t1.cds</fullName>
    </submittedName>
</protein>
<keyword evidence="2" id="KW-0472">Membrane</keyword>
<feature type="transmembrane region" description="Helical" evidence="2">
    <location>
        <begin position="38"/>
        <end position="58"/>
    </location>
</feature>
<keyword evidence="4" id="KW-1185">Reference proteome</keyword>
<keyword evidence="2" id="KW-1133">Transmembrane helix</keyword>
<accession>A0ABN7SRJ0</accession>
<sequence>MVAFPTGPNDPTRPPTTPRPGLSSIINLFSGQIEVYDWRITLLVLLVAWLLYCLKIVLLNPRGFADFMNNNLNIQLPRWWPRHPLPEPIRQPRRRIPRLAREPAPQRAPTPQRVPARQRAPARQQALPRRSLRARKSPQRFKSE</sequence>
<evidence type="ECO:0000313" key="4">
    <source>
        <dbReference type="Proteomes" id="UP001158576"/>
    </source>
</evidence>
<evidence type="ECO:0000256" key="2">
    <source>
        <dbReference type="SAM" id="Phobius"/>
    </source>
</evidence>
<feature type="compositionally biased region" description="Basic residues" evidence="1">
    <location>
        <begin position="130"/>
        <end position="144"/>
    </location>
</feature>
<feature type="region of interest" description="Disordered" evidence="1">
    <location>
        <begin position="81"/>
        <end position="144"/>
    </location>
</feature>
<evidence type="ECO:0000313" key="3">
    <source>
        <dbReference type="EMBL" id="CAG5104403.1"/>
    </source>
</evidence>
<feature type="region of interest" description="Disordered" evidence="1">
    <location>
        <begin position="1"/>
        <end position="20"/>
    </location>
</feature>
<feature type="compositionally biased region" description="Low complexity" evidence="1">
    <location>
        <begin position="1"/>
        <end position="10"/>
    </location>
</feature>
<reference evidence="3 4" key="1">
    <citation type="submission" date="2021-04" db="EMBL/GenBank/DDBJ databases">
        <authorList>
            <person name="Bliznina A."/>
        </authorList>
    </citation>
    <scope>NUCLEOTIDE SEQUENCE [LARGE SCALE GENOMIC DNA]</scope>
</reference>
<proteinExistence type="predicted"/>
<name>A0ABN7SRJ0_OIKDI</name>
<feature type="compositionally biased region" description="Low complexity" evidence="1">
    <location>
        <begin position="102"/>
        <end position="129"/>
    </location>
</feature>
<dbReference type="Proteomes" id="UP001158576">
    <property type="component" value="Chromosome 1"/>
</dbReference>
<evidence type="ECO:0000256" key="1">
    <source>
        <dbReference type="SAM" id="MobiDB-lite"/>
    </source>
</evidence>
<gene>
    <name evidence="3" type="ORF">OKIOD_LOCUS10001</name>
</gene>
<organism evidence="3 4">
    <name type="scientific">Oikopleura dioica</name>
    <name type="common">Tunicate</name>
    <dbReference type="NCBI Taxonomy" id="34765"/>
    <lineage>
        <taxon>Eukaryota</taxon>
        <taxon>Metazoa</taxon>
        <taxon>Chordata</taxon>
        <taxon>Tunicata</taxon>
        <taxon>Appendicularia</taxon>
        <taxon>Copelata</taxon>
        <taxon>Oikopleuridae</taxon>
        <taxon>Oikopleura</taxon>
    </lineage>
</organism>
<dbReference type="EMBL" id="OU015566">
    <property type="protein sequence ID" value="CAG5104403.1"/>
    <property type="molecule type" value="Genomic_DNA"/>
</dbReference>